<evidence type="ECO:0000256" key="3">
    <source>
        <dbReference type="ARBA" id="ARBA00023125"/>
    </source>
</evidence>
<evidence type="ECO:0000256" key="2">
    <source>
        <dbReference type="ARBA" id="ARBA00023015"/>
    </source>
</evidence>
<dbReference type="Pfam" id="PF00319">
    <property type="entry name" value="SRF-TF"/>
    <property type="match status" value="1"/>
</dbReference>
<keyword evidence="3" id="KW-0238">DNA-binding</keyword>
<dbReference type="PANTHER" id="PTHR11945:SF629">
    <property type="entry name" value="OS02G0164450 PROTEIN"/>
    <property type="match status" value="1"/>
</dbReference>
<feature type="domain" description="MADS-box" evidence="7">
    <location>
        <begin position="1"/>
        <end position="52"/>
    </location>
</feature>
<dbReference type="SMART" id="SM00432">
    <property type="entry name" value="MADS"/>
    <property type="match status" value="1"/>
</dbReference>
<evidence type="ECO:0000256" key="5">
    <source>
        <dbReference type="ARBA" id="ARBA00023242"/>
    </source>
</evidence>
<keyword evidence="5" id="KW-0539">Nucleus</keyword>
<accession>A0ABD3DKQ7</accession>
<reference evidence="9" key="1">
    <citation type="journal article" date="2024" name="IScience">
        <title>Strigolactones Initiate the Formation of Haustorium-like Structures in Castilleja.</title>
        <authorList>
            <person name="Buerger M."/>
            <person name="Peterson D."/>
            <person name="Chory J."/>
        </authorList>
    </citation>
    <scope>NUCLEOTIDE SEQUENCE [LARGE SCALE GENOMIC DNA]</scope>
</reference>
<evidence type="ECO:0000256" key="4">
    <source>
        <dbReference type="ARBA" id="ARBA00023163"/>
    </source>
</evidence>
<dbReference type="InterPro" id="IPR002100">
    <property type="entry name" value="TF_MADSbox"/>
</dbReference>
<dbReference type="AlphaFoldDB" id="A0ABD3DKQ7"/>
<organism evidence="8 9">
    <name type="scientific">Castilleja foliolosa</name>
    <dbReference type="NCBI Taxonomy" id="1961234"/>
    <lineage>
        <taxon>Eukaryota</taxon>
        <taxon>Viridiplantae</taxon>
        <taxon>Streptophyta</taxon>
        <taxon>Embryophyta</taxon>
        <taxon>Tracheophyta</taxon>
        <taxon>Spermatophyta</taxon>
        <taxon>Magnoliopsida</taxon>
        <taxon>eudicotyledons</taxon>
        <taxon>Gunneridae</taxon>
        <taxon>Pentapetalae</taxon>
        <taxon>asterids</taxon>
        <taxon>lamiids</taxon>
        <taxon>Lamiales</taxon>
        <taxon>Orobanchaceae</taxon>
        <taxon>Pedicularideae</taxon>
        <taxon>Castillejinae</taxon>
        <taxon>Castilleja</taxon>
    </lineage>
</organism>
<evidence type="ECO:0000256" key="6">
    <source>
        <dbReference type="SAM" id="Coils"/>
    </source>
</evidence>
<dbReference type="PANTHER" id="PTHR11945">
    <property type="entry name" value="MADS BOX PROTEIN"/>
    <property type="match status" value="1"/>
</dbReference>
<dbReference type="GO" id="GO:0005634">
    <property type="term" value="C:nucleus"/>
    <property type="evidence" value="ECO:0007669"/>
    <property type="project" value="UniProtKB-SubCell"/>
</dbReference>
<keyword evidence="9" id="KW-1185">Reference proteome</keyword>
<dbReference type="Gene3D" id="3.40.1810.10">
    <property type="entry name" value="Transcription factor, MADS-box"/>
    <property type="match status" value="1"/>
</dbReference>
<evidence type="ECO:0000259" key="7">
    <source>
        <dbReference type="PROSITE" id="PS50066"/>
    </source>
</evidence>
<dbReference type="InterPro" id="IPR036879">
    <property type="entry name" value="TF_MADSbox_sf"/>
</dbReference>
<sequence>MVRSKVKYELIADERTRRESFKKRKAGLFKKLDELKTLCHVEACGIVLTGDGAHSEVWPSPNKASEVIDRFITRPPSSSSHRNNRVDQIGFLRQNLSRVSKNLDKETRKVKSLEKELTIAECVTKGEANISNSHELQEMLRLMEKKIAMVNKRIADIETL</sequence>
<dbReference type="SUPFAM" id="SSF55455">
    <property type="entry name" value="SRF-like"/>
    <property type="match status" value="1"/>
</dbReference>
<dbReference type="InterPro" id="IPR033897">
    <property type="entry name" value="SRF-like_MADS-box"/>
</dbReference>
<name>A0ABD3DKQ7_9LAMI</name>
<dbReference type="PROSITE" id="PS50066">
    <property type="entry name" value="MADS_BOX_2"/>
    <property type="match status" value="1"/>
</dbReference>
<keyword evidence="6" id="KW-0175">Coiled coil</keyword>
<evidence type="ECO:0000256" key="1">
    <source>
        <dbReference type="ARBA" id="ARBA00004123"/>
    </source>
</evidence>
<keyword evidence="4" id="KW-0804">Transcription</keyword>
<feature type="coiled-coil region" evidence="6">
    <location>
        <begin position="96"/>
        <end position="123"/>
    </location>
</feature>
<evidence type="ECO:0000313" key="9">
    <source>
        <dbReference type="Proteomes" id="UP001632038"/>
    </source>
</evidence>
<dbReference type="GO" id="GO:0003677">
    <property type="term" value="F:DNA binding"/>
    <property type="evidence" value="ECO:0007669"/>
    <property type="project" value="UniProtKB-KW"/>
</dbReference>
<evidence type="ECO:0000313" key="8">
    <source>
        <dbReference type="EMBL" id="KAL3641455.1"/>
    </source>
</evidence>
<dbReference type="PRINTS" id="PR00404">
    <property type="entry name" value="MADSDOMAIN"/>
</dbReference>
<dbReference type="EMBL" id="JAVIJP010000017">
    <property type="protein sequence ID" value="KAL3641455.1"/>
    <property type="molecule type" value="Genomic_DNA"/>
</dbReference>
<protein>
    <recommendedName>
        <fullName evidence="7">MADS-box domain-containing protein</fullName>
    </recommendedName>
</protein>
<comment type="caution">
    <text evidence="8">The sequence shown here is derived from an EMBL/GenBank/DDBJ whole genome shotgun (WGS) entry which is preliminary data.</text>
</comment>
<dbReference type="Proteomes" id="UP001632038">
    <property type="component" value="Unassembled WGS sequence"/>
</dbReference>
<comment type="subcellular location">
    <subcellularLocation>
        <location evidence="1">Nucleus</location>
    </subcellularLocation>
</comment>
<keyword evidence="2" id="KW-0805">Transcription regulation</keyword>
<gene>
    <name evidence="8" type="ORF">CASFOL_016423</name>
</gene>
<proteinExistence type="predicted"/>
<dbReference type="CDD" id="cd00266">
    <property type="entry name" value="MADS_SRF_like"/>
    <property type="match status" value="1"/>
</dbReference>